<proteinExistence type="predicted"/>
<reference evidence="1" key="1">
    <citation type="journal article" date="2014" name="Front. Microbiol.">
        <title>High frequency of phylogenetically diverse reductive dehalogenase-homologous genes in deep subseafloor sedimentary metagenomes.</title>
        <authorList>
            <person name="Kawai M."/>
            <person name="Futagami T."/>
            <person name="Toyoda A."/>
            <person name="Takaki Y."/>
            <person name="Nishi S."/>
            <person name="Hori S."/>
            <person name="Arai W."/>
            <person name="Tsubouchi T."/>
            <person name="Morono Y."/>
            <person name="Uchiyama I."/>
            <person name="Ito T."/>
            <person name="Fujiyama A."/>
            <person name="Inagaki F."/>
            <person name="Takami H."/>
        </authorList>
    </citation>
    <scope>NUCLEOTIDE SEQUENCE</scope>
    <source>
        <strain evidence="1">Expedition CK06-06</strain>
    </source>
</reference>
<sequence length="69" mass="7597">MRASIPVDGLAYKMGVKNIKNVIRMESIFPISLTIPFRSEKIKPRPRVNNIMGIINSGISSMAVLGVIL</sequence>
<accession>X0TVQ2</accession>
<protein>
    <submittedName>
        <fullName evidence="1">Uncharacterized protein</fullName>
    </submittedName>
</protein>
<organism evidence="1">
    <name type="scientific">marine sediment metagenome</name>
    <dbReference type="NCBI Taxonomy" id="412755"/>
    <lineage>
        <taxon>unclassified sequences</taxon>
        <taxon>metagenomes</taxon>
        <taxon>ecological metagenomes</taxon>
    </lineage>
</organism>
<dbReference type="EMBL" id="BARS01011648">
    <property type="protein sequence ID" value="GAF92222.1"/>
    <property type="molecule type" value="Genomic_DNA"/>
</dbReference>
<dbReference type="AlphaFoldDB" id="X0TVQ2"/>
<name>X0TVQ2_9ZZZZ</name>
<evidence type="ECO:0000313" key="1">
    <source>
        <dbReference type="EMBL" id="GAF92222.1"/>
    </source>
</evidence>
<gene>
    <name evidence="1" type="ORF">S01H1_21106</name>
</gene>
<comment type="caution">
    <text evidence="1">The sequence shown here is derived from an EMBL/GenBank/DDBJ whole genome shotgun (WGS) entry which is preliminary data.</text>
</comment>